<comment type="subcellular location">
    <subcellularLocation>
        <location evidence="1">Membrane</location>
        <topology evidence="1">Single-pass membrane protein</topology>
    </subcellularLocation>
</comment>
<evidence type="ECO:0000256" key="1">
    <source>
        <dbReference type="ARBA" id="ARBA00004167"/>
    </source>
</evidence>
<proteinExistence type="predicted"/>
<protein>
    <submittedName>
        <fullName evidence="4">SPFH domain-containing protein</fullName>
    </submittedName>
</protein>
<dbReference type="GO" id="GO:0016020">
    <property type="term" value="C:membrane"/>
    <property type="evidence" value="ECO:0007669"/>
    <property type="project" value="UniProtKB-SubCell"/>
</dbReference>
<accession>A0A4Q8L697</accession>
<feature type="coiled-coil region" evidence="2">
    <location>
        <begin position="190"/>
        <end position="217"/>
    </location>
</feature>
<feature type="domain" description="Band 7" evidence="3">
    <location>
        <begin position="18"/>
        <end position="187"/>
    </location>
</feature>
<evidence type="ECO:0000313" key="5">
    <source>
        <dbReference type="Proteomes" id="UP000292627"/>
    </source>
</evidence>
<dbReference type="SMART" id="SM00244">
    <property type="entry name" value="PHB"/>
    <property type="match status" value="1"/>
</dbReference>
<dbReference type="Pfam" id="PF01145">
    <property type="entry name" value="Band_7"/>
    <property type="match status" value="1"/>
</dbReference>
<dbReference type="RefSeq" id="WP_130552281.1">
    <property type="nucleotide sequence ID" value="NZ_SHMC01000006.1"/>
</dbReference>
<dbReference type="AlphaFoldDB" id="A0A4Q8L697"/>
<dbReference type="PROSITE" id="PS51257">
    <property type="entry name" value="PROKAR_LIPOPROTEIN"/>
    <property type="match status" value="1"/>
</dbReference>
<keyword evidence="2" id="KW-0175">Coiled coil</keyword>
<dbReference type="OrthoDB" id="9150901at2"/>
<evidence type="ECO:0000313" key="4">
    <source>
        <dbReference type="EMBL" id="TAA23256.1"/>
    </source>
</evidence>
<gene>
    <name evidence="4" type="ORF">EA660_15050</name>
</gene>
<dbReference type="InterPro" id="IPR036013">
    <property type="entry name" value="Band_7/SPFH_dom_sf"/>
</dbReference>
<evidence type="ECO:0000259" key="3">
    <source>
        <dbReference type="SMART" id="SM00244"/>
    </source>
</evidence>
<dbReference type="InterPro" id="IPR001107">
    <property type="entry name" value="Band_7"/>
</dbReference>
<evidence type="ECO:0000256" key="2">
    <source>
        <dbReference type="SAM" id="Coils"/>
    </source>
</evidence>
<reference evidence="4 5" key="1">
    <citation type="submission" date="2019-02" db="EMBL/GenBank/DDBJ databases">
        <title>WGS of Pseudoxanthomonas species novum from clinical isolates.</title>
        <authorList>
            <person name="Bernier A.-M."/>
            <person name="Bernard K."/>
            <person name="Vachon A."/>
        </authorList>
    </citation>
    <scope>NUCLEOTIDE SEQUENCE [LARGE SCALE GENOMIC DNA]</scope>
    <source>
        <strain evidence="4 5">NML171200</strain>
    </source>
</reference>
<comment type="caution">
    <text evidence="4">The sequence shown here is derived from an EMBL/GenBank/DDBJ whole genome shotgun (WGS) entry which is preliminary data.</text>
</comment>
<organism evidence="4 5">
    <name type="scientific">Pseudoxanthomonas winnipegensis</name>
    <dbReference type="NCBI Taxonomy" id="2480810"/>
    <lineage>
        <taxon>Bacteria</taxon>
        <taxon>Pseudomonadati</taxon>
        <taxon>Pseudomonadota</taxon>
        <taxon>Gammaproteobacteria</taxon>
        <taxon>Lysobacterales</taxon>
        <taxon>Lysobacteraceae</taxon>
        <taxon>Pseudoxanthomonas</taxon>
    </lineage>
</organism>
<name>A0A4Q8L697_9GAMM</name>
<dbReference type="Gene3D" id="3.30.479.30">
    <property type="entry name" value="Band 7 domain"/>
    <property type="match status" value="1"/>
</dbReference>
<dbReference type="Proteomes" id="UP000292627">
    <property type="component" value="Unassembled WGS sequence"/>
</dbReference>
<dbReference type="SUPFAM" id="SSF117892">
    <property type="entry name" value="Band 7/SPFH domain"/>
    <property type="match status" value="1"/>
</dbReference>
<sequence length="262" mass="28915">MKRIIWTLAGAASVAGCTVVKVDPGQEAVLIDRPRLFGEGGIRDETIKPGLAYTWLTTDAIVVDVSPQVLAVSFDDFSSSDNILLDFETTIQYRVTNAPRLLRRFGPDWFKNNIRSQYAAIVRDQVKRFDMTSMMSDVATAQRIDDAVTDAIRKVVKDQGLDVEIMNITLGRAKPNPDVLQQMNLTAAQQQRVKTLVEATNAELQRAKEQKAMADADNAYRNAMNLSPEQYLARQIAEINAEACTKATACYVVPSGTSVVAK</sequence>
<dbReference type="EMBL" id="SHMC01000006">
    <property type="protein sequence ID" value="TAA23256.1"/>
    <property type="molecule type" value="Genomic_DNA"/>
</dbReference>